<keyword evidence="3" id="KW-1185">Reference proteome</keyword>
<evidence type="ECO:0008006" key="4">
    <source>
        <dbReference type="Google" id="ProtNLM"/>
    </source>
</evidence>
<feature type="region of interest" description="Disordered" evidence="1">
    <location>
        <begin position="242"/>
        <end position="266"/>
    </location>
</feature>
<name>A0A9K3CX04_9EUKA</name>
<dbReference type="Proteomes" id="UP000265618">
    <property type="component" value="Unassembled WGS sequence"/>
</dbReference>
<accession>A0A9K3CX04</accession>
<evidence type="ECO:0000313" key="3">
    <source>
        <dbReference type="Proteomes" id="UP000265618"/>
    </source>
</evidence>
<organism evidence="2 3">
    <name type="scientific">Kipferlia bialata</name>
    <dbReference type="NCBI Taxonomy" id="797122"/>
    <lineage>
        <taxon>Eukaryota</taxon>
        <taxon>Metamonada</taxon>
        <taxon>Carpediemonas-like organisms</taxon>
        <taxon>Kipferlia</taxon>
    </lineage>
</organism>
<proteinExistence type="predicted"/>
<feature type="region of interest" description="Disordered" evidence="1">
    <location>
        <begin position="397"/>
        <end position="422"/>
    </location>
</feature>
<reference evidence="2 3" key="1">
    <citation type="journal article" date="2018" name="PLoS ONE">
        <title>The draft genome of Kipferlia bialata reveals reductive genome evolution in fornicate parasites.</title>
        <authorList>
            <person name="Tanifuji G."/>
            <person name="Takabayashi S."/>
            <person name="Kume K."/>
            <person name="Takagi M."/>
            <person name="Nakayama T."/>
            <person name="Kamikawa R."/>
            <person name="Inagaki Y."/>
            <person name="Hashimoto T."/>
        </authorList>
    </citation>
    <scope>NUCLEOTIDE SEQUENCE [LARGE SCALE GENOMIC DNA]</scope>
    <source>
        <strain evidence="2">NY0173</strain>
    </source>
</reference>
<feature type="region of interest" description="Disordered" evidence="1">
    <location>
        <begin position="329"/>
        <end position="379"/>
    </location>
</feature>
<feature type="compositionally biased region" description="Basic and acidic residues" evidence="1">
    <location>
        <begin position="79"/>
        <end position="93"/>
    </location>
</feature>
<feature type="compositionally biased region" description="Basic residues" evidence="1">
    <location>
        <begin position="1"/>
        <end position="13"/>
    </location>
</feature>
<protein>
    <recommendedName>
        <fullName evidence="4">Trichohyalin-plectin-homology domain-containing protein</fullName>
    </recommendedName>
</protein>
<feature type="region of interest" description="Disordered" evidence="1">
    <location>
        <begin position="1"/>
        <end position="21"/>
    </location>
</feature>
<dbReference type="EMBL" id="BDIP01001506">
    <property type="protein sequence ID" value="GIQ84542.1"/>
    <property type="molecule type" value="Genomic_DNA"/>
</dbReference>
<sequence>MARAPKRGKKAKVKVPAGHEESGLQASLWGRRFDAVDDMLYEMEVMSGRQWTATDSCRVPRQLQSAQMLADAQAGRAKQIPERKAKEEEERRAERQVLTAAKAEALAVQREERERRERQKAQQAQTRLDLAEQIAVKQERIKVAKLQQTEALALAKRQALEAEAAEAKKQAIRRQKEADLAAVQRDVIAETEAVHRTVRLRERHEMAVSSSVADSRERLKGDITRVKKEELATRAAKQERVKGLVEKSMSAQSTRTDPSLGVNRMPWLDGVQGQEPRAEREARQQRALDAEVREARLGQMSGVGAGAKAERLADVEYAKAIAKRAAASEVAEAEKQRKRREAAVAVRKEQERQQREKRRALEAERRDFREAERSSVHAIRQTREENIKYALAEAAERTGKGADPGPFQVFARQLGKEDKKVT</sequence>
<feature type="compositionally biased region" description="Basic and acidic residues" evidence="1">
    <location>
        <begin position="346"/>
        <end position="379"/>
    </location>
</feature>
<feature type="region of interest" description="Disordered" evidence="1">
    <location>
        <begin position="68"/>
        <end position="93"/>
    </location>
</feature>
<evidence type="ECO:0000256" key="1">
    <source>
        <dbReference type="SAM" id="MobiDB-lite"/>
    </source>
</evidence>
<evidence type="ECO:0000313" key="2">
    <source>
        <dbReference type="EMBL" id="GIQ84542.1"/>
    </source>
</evidence>
<comment type="caution">
    <text evidence="2">The sequence shown here is derived from an EMBL/GenBank/DDBJ whole genome shotgun (WGS) entry which is preliminary data.</text>
</comment>
<dbReference type="AlphaFoldDB" id="A0A9K3CX04"/>
<gene>
    <name evidence="2" type="ORF">KIPB_006052</name>
</gene>